<dbReference type="InterPro" id="IPR013815">
    <property type="entry name" value="ATP_grasp_subdomain_1"/>
</dbReference>
<evidence type="ECO:0000256" key="2">
    <source>
        <dbReference type="ARBA" id="ARBA00022741"/>
    </source>
</evidence>
<dbReference type="InterPro" id="IPR003806">
    <property type="entry name" value="ATP-grasp_PylC-type"/>
</dbReference>
<dbReference type="GO" id="GO:0005524">
    <property type="term" value="F:ATP binding"/>
    <property type="evidence" value="ECO:0007669"/>
    <property type="project" value="UniProtKB-UniRule"/>
</dbReference>
<dbReference type="GO" id="GO:0016874">
    <property type="term" value="F:ligase activity"/>
    <property type="evidence" value="ECO:0007669"/>
    <property type="project" value="UniProtKB-KW"/>
</dbReference>
<dbReference type="PANTHER" id="PTHR43585:SF2">
    <property type="entry name" value="ATP-GRASP ENZYME FSQD"/>
    <property type="match status" value="1"/>
</dbReference>
<keyword evidence="2 4" id="KW-0547">Nucleotide-binding</keyword>
<protein>
    <recommendedName>
        <fullName evidence="5">ATP-grasp domain-containing protein</fullName>
    </recommendedName>
</protein>
<feature type="domain" description="ATP-grasp" evidence="5">
    <location>
        <begin position="129"/>
        <end position="323"/>
    </location>
</feature>
<evidence type="ECO:0000256" key="1">
    <source>
        <dbReference type="ARBA" id="ARBA00022598"/>
    </source>
</evidence>
<dbReference type="PROSITE" id="PS50975">
    <property type="entry name" value="ATP_GRASP"/>
    <property type="match status" value="1"/>
</dbReference>
<sequence length="417" mass="45594">MKTLVILSFRALGAFRPDLVRERDQVRFELIISEAEWATVAPETRTWLDRVQVVPCGAPDGGALLTSAVEPDAARAALRTVLAEADGPVTLHCFDELSMEFAAELRAEFGLPGPRPADIVPFRDKCVMKDRLVAAGVRVPRFGRYRPIDGDPGRAFATIADQVGAPFILKPVDAAGSHGVYLIGTAEELAAADALIGSGYEYEEFVAGTMYSVNLLSHDSQVIFGGVTEYLVNTLDVRRGKVNADINLADDDPRVERMVAFAATAMAALGWPDGASHLELFHTSDDELVFLEVGARFKGLAGLAAMQRNYGIAFVNAALQIEAGLESDAYLEEQVYCFDAVMPLRSGVVETLHRPELNSDVDVTWKVRPGEVVEETDSLFTAGGTLLVSNKDYQVLYDDFYRLADYQPISYRMKDSE</sequence>
<comment type="caution">
    <text evidence="6">The sequence shown here is derived from an EMBL/GenBank/DDBJ whole genome shotgun (WGS) entry which is preliminary data.</text>
</comment>
<evidence type="ECO:0000313" key="7">
    <source>
        <dbReference type="Proteomes" id="UP000590749"/>
    </source>
</evidence>
<organism evidence="6 7">
    <name type="scientific">Actinoplanes campanulatus</name>
    <dbReference type="NCBI Taxonomy" id="113559"/>
    <lineage>
        <taxon>Bacteria</taxon>
        <taxon>Bacillati</taxon>
        <taxon>Actinomycetota</taxon>
        <taxon>Actinomycetes</taxon>
        <taxon>Micromonosporales</taxon>
        <taxon>Micromonosporaceae</taxon>
        <taxon>Actinoplanes</taxon>
    </lineage>
</organism>
<gene>
    <name evidence="6" type="ORF">FHR83_005591</name>
</gene>
<proteinExistence type="predicted"/>
<keyword evidence="1" id="KW-0436">Ligase</keyword>
<dbReference type="InterPro" id="IPR011761">
    <property type="entry name" value="ATP-grasp"/>
</dbReference>
<evidence type="ECO:0000313" key="6">
    <source>
        <dbReference type="EMBL" id="MBB3097907.1"/>
    </source>
</evidence>
<dbReference type="PANTHER" id="PTHR43585">
    <property type="entry name" value="FUMIPYRROLE BIOSYNTHESIS PROTEIN C"/>
    <property type="match status" value="1"/>
</dbReference>
<keyword evidence="7" id="KW-1185">Reference proteome</keyword>
<dbReference type="Gene3D" id="3.30.1490.20">
    <property type="entry name" value="ATP-grasp fold, A domain"/>
    <property type="match status" value="1"/>
</dbReference>
<dbReference type="InterPro" id="IPR052032">
    <property type="entry name" value="ATP-dep_AA_Ligase"/>
</dbReference>
<accession>A0A7W5AKG0</accession>
<dbReference type="RefSeq" id="WP_183223414.1">
    <property type="nucleotide sequence ID" value="NZ_BMPW01000009.1"/>
</dbReference>
<dbReference type="GO" id="GO:0046872">
    <property type="term" value="F:metal ion binding"/>
    <property type="evidence" value="ECO:0007669"/>
    <property type="project" value="InterPro"/>
</dbReference>
<dbReference type="Gene3D" id="3.40.50.20">
    <property type="match status" value="1"/>
</dbReference>
<dbReference type="Gene3D" id="3.30.470.20">
    <property type="entry name" value="ATP-grasp fold, B domain"/>
    <property type="match status" value="1"/>
</dbReference>
<evidence type="ECO:0000256" key="4">
    <source>
        <dbReference type="PROSITE-ProRule" id="PRU00409"/>
    </source>
</evidence>
<evidence type="ECO:0000259" key="5">
    <source>
        <dbReference type="PROSITE" id="PS50975"/>
    </source>
</evidence>
<dbReference type="Pfam" id="PF02655">
    <property type="entry name" value="ATP-grasp_3"/>
    <property type="match status" value="1"/>
</dbReference>
<dbReference type="AlphaFoldDB" id="A0A7W5AKG0"/>
<name>A0A7W5AKG0_9ACTN</name>
<dbReference type="SUPFAM" id="SSF56059">
    <property type="entry name" value="Glutathione synthetase ATP-binding domain-like"/>
    <property type="match status" value="1"/>
</dbReference>
<reference evidence="6 7" key="1">
    <citation type="submission" date="2020-08" db="EMBL/GenBank/DDBJ databases">
        <title>Genomic Encyclopedia of Type Strains, Phase III (KMG-III): the genomes of soil and plant-associated and newly described type strains.</title>
        <authorList>
            <person name="Whitman W."/>
        </authorList>
    </citation>
    <scope>NUCLEOTIDE SEQUENCE [LARGE SCALE GENOMIC DNA]</scope>
    <source>
        <strain evidence="6 7">CECT 3287</strain>
    </source>
</reference>
<dbReference type="EMBL" id="JACHXF010000012">
    <property type="protein sequence ID" value="MBB3097907.1"/>
    <property type="molecule type" value="Genomic_DNA"/>
</dbReference>
<dbReference type="Proteomes" id="UP000590749">
    <property type="component" value="Unassembled WGS sequence"/>
</dbReference>
<evidence type="ECO:0000256" key="3">
    <source>
        <dbReference type="ARBA" id="ARBA00022840"/>
    </source>
</evidence>
<keyword evidence="3 4" id="KW-0067">ATP-binding</keyword>